<dbReference type="GO" id="GO:0071038">
    <property type="term" value="P:TRAMP-dependent tRNA surveillance pathway"/>
    <property type="evidence" value="ECO:0007669"/>
    <property type="project" value="TreeGrafter"/>
</dbReference>
<keyword evidence="4" id="KW-0378">Hydrolase</keyword>
<dbReference type="Proteomes" id="UP000803884">
    <property type="component" value="Unassembled WGS sequence"/>
</dbReference>
<dbReference type="Pfam" id="PF08066">
    <property type="entry name" value="PMC2NT"/>
    <property type="match status" value="1"/>
</dbReference>
<dbReference type="GO" id="GO:0000467">
    <property type="term" value="P:exonucleolytic trimming to generate mature 3'-end of 5.8S rRNA from tricistronic rRNA transcript (SSU-rRNA, 5.8S rRNA, LSU-rRNA)"/>
    <property type="evidence" value="ECO:0007669"/>
    <property type="project" value="InterPro"/>
</dbReference>
<dbReference type="SMART" id="SM00474">
    <property type="entry name" value="35EXOc"/>
    <property type="match status" value="1"/>
</dbReference>
<evidence type="ECO:0000256" key="8">
    <source>
        <dbReference type="ARBA" id="ARBA00043957"/>
    </source>
</evidence>
<feature type="compositionally biased region" description="Basic residues" evidence="10">
    <location>
        <begin position="696"/>
        <end position="706"/>
    </location>
</feature>
<comment type="similarity">
    <text evidence="8">Belongs to the exosome component 10/RRP6 family.</text>
</comment>
<accession>A0AB34K9B2</accession>
<feature type="compositionally biased region" description="Polar residues" evidence="10">
    <location>
        <begin position="114"/>
        <end position="130"/>
    </location>
</feature>
<dbReference type="InterPro" id="IPR010997">
    <property type="entry name" value="HRDC-like_sf"/>
</dbReference>
<dbReference type="SUPFAM" id="SSF53098">
    <property type="entry name" value="Ribonuclease H-like"/>
    <property type="match status" value="1"/>
</dbReference>
<comment type="subcellular location">
    <subcellularLocation>
        <location evidence="1">Nucleus</location>
    </subcellularLocation>
</comment>
<proteinExistence type="inferred from homology"/>
<dbReference type="InterPro" id="IPR044876">
    <property type="entry name" value="HRDC_dom_sf"/>
</dbReference>
<dbReference type="GO" id="GO:0071051">
    <property type="term" value="P:poly(A)-dependent snoRNA 3'-end processing"/>
    <property type="evidence" value="ECO:0007669"/>
    <property type="project" value="TreeGrafter"/>
</dbReference>
<dbReference type="GO" id="GO:0071039">
    <property type="term" value="P:nuclear polyadenylation-dependent CUT catabolic process"/>
    <property type="evidence" value="ECO:0007669"/>
    <property type="project" value="TreeGrafter"/>
</dbReference>
<dbReference type="SUPFAM" id="SSF47819">
    <property type="entry name" value="HRDC-like"/>
    <property type="match status" value="1"/>
</dbReference>
<evidence type="ECO:0000256" key="10">
    <source>
        <dbReference type="SAM" id="MobiDB-lite"/>
    </source>
</evidence>
<feature type="coiled-coil region" evidence="9">
    <location>
        <begin position="218"/>
        <end position="245"/>
    </location>
</feature>
<dbReference type="GO" id="GO:0000175">
    <property type="term" value="F:3'-5'-RNA exonuclease activity"/>
    <property type="evidence" value="ECO:0007669"/>
    <property type="project" value="InterPro"/>
</dbReference>
<protein>
    <recommendedName>
        <fullName evidence="11">HRDC domain-containing protein</fullName>
    </recommendedName>
</protein>
<keyword evidence="13" id="KW-1185">Reference proteome</keyword>
<evidence type="ECO:0000256" key="4">
    <source>
        <dbReference type="ARBA" id="ARBA00022801"/>
    </source>
</evidence>
<reference evidence="12 13" key="1">
    <citation type="journal article" date="2020" name="Microbiol. Resour. Announc.">
        <title>Draft Genome Sequence of a Cladosporium Species Isolated from the Mesophotic Ascidian Didemnum maculosum.</title>
        <authorList>
            <person name="Gioti A."/>
            <person name="Siaperas R."/>
            <person name="Nikolaivits E."/>
            <person name="Le Goff G."/>
            <person name="Ouazzani J."/>
            <person name="Kotoulas G."/>
            <person name="Topakas E."/>
        </authorList>
    </citation>
    <scope>NUCLEOTIDE SEQUENCE [LARGE SCALE GENOMIC DNA]</scope>
    <source>
        <strain evidence="12 13">TM138-S3</strain>
    </source>
</reference>
<dbReference type="GeneID" id="96011027"/>
<dbReference type="GO" id="GO:0071035">
    <property type="term" value="P:nuclear polyadenylation-dependent rRNA catabolic process"/>
    <property type="evidence" value="ECO:0007669"/>
    <property type="project" value="TreeGrafter"/>
</dbReference>
<dbReference type="InterPro" id="IPR002562">
    <property type="entry name" value="3'-5'_exonuclease_dom"/>
</dbReference>
<dbReference type="GO" id="GO:0071040">
    <property type="term" value="P:nuclear polyadenylation-dependent antisense transcript catabolic process"/>
    <property type="evidence" value="ECO:0007669"/>
    <property type="project" value="TreeGrafter"/>
</dbReference>
<dbReference type="PANTHER" id="PTHR12124">
    <property type="entry name" value="POLYMYOSITIS/SCLERODERMA AUTOANTIGEN-RELATED"/>
    <property type="match status" value="1"/>
</dbReference>
<dbReference type="PROSITE" id="PS50967">
    <property type="entry name" value="HRDC"/>
    <property type="match status" value="1"/>
</dbReference>
<feature type="region of interest" description="Disordered" evidence="10">
    <location>
        <begin position="112"/>
        <end position="162"/>
    </location>
</feature>
<feature type="compositionally biased region" description="Acidic residues" evidence="10">
    <location>
        <begin position="717"/>
        <end position="731"/>
    </location>
</feature>
<evidence type="ECO:0000313" key="12">
    <source>
        <dbReference type="EMBL" id="KAL1581712.1"/>
    </source>
</evidence>
<dbReference type="InterPro" id="IPR002121">
    <property type="entry name" value="HRDC_dom"/>
</dbReference>
<dbReference type="InterPro" id="IPR049559">
    <property type="entry name" value="Rrp6p-like_exo"/>
</dbReference>
<dbReference type="PANTHER" id="PTHR12124:SF47">
    <property type="entry name" value="EXOSOME COMPONENT 10"/>
    <property type="match status" value="1"/>
</dbReference>
<evidence type="ECO:0000256" key="3">
    <source>
        <dbReference type="ARBA" id="ARBA00022722"/>
    </source>
</evidence>
<dbReference type="Gene3D" id="1.10.150.80">
    <property type="entry name" value="HRDC domain"/>
    <property type="match status" value="1"/>
</dbReference>
<feature type="compositionally biased region" description="Basic and acidic residues" evidence="10">
    <location>
        <begin position="747"/>
        <end position="767"/>
    </location>
</feature>
<dbReference type="InterPro" id="IPR012337">
    <property type="entry name" value="RNaseH-like_sf"/>
</dbReference>
<dbReference type="GO" id="GO:0000176">
    <property type="term" value="C:nuclear exosome (RNase complex)"/>
    <property type="evidence" value="ECO:0007669"/>
    <property type="project" value="InterPro"/>
</dbReference>
<evidence type="ECO:0000256" key="9">
    <source>
        <dbReference type="SAM" id="Coils"/>
    </source>
</evidence>
<dbReference type="InterPro" id="IPR045092">
    <property type="entry name" value="Rrp6-like"/>
</dbReference>
<dbReference type="AlphaFoldDB" id="A0AB34K9B2"/>
<dbReference type="InterPro" id="IPR012588">
    <property type="entry name" value="Exosome-assoc_fac_Rrp6_N"/>
</dbReference>
<dbReference type="FunFam" id="1.10.150.80:FF:000001">
    <property type="entry name" value="Putative exosome component 10"/>
    <property type="match status" value="1"/>
</dbReference>
<dbReference type="Gene3D" id="3.30.420.10">
    <property type="entry name" value="Ribonuclease H-like superfamily/Ribonuclease H"/>
    <property type="match status" value="1"/>
</dbReference>
<dbReference type="InterPro" id="IPR036397">
    <property type="entry name" value="RNaseH_sf"/>
</dbReference>
<keyword evidence="7" id="KW-0539">Nucleus</keyword>
<dbReference type="CDD" id="cd06147">
    <property type="entry name" value="Rrp6p_like_exo"/>
    <property type="match status" value="1"/>
</dbReference>
<dbReference type="RefSeq" id="XP_069224821.1">
    <property type="nucleotide sequence ID" value="XM_069378189.1"/>
</dbReference>
<evidence type="ECO:0000256" key="6">
    <source>
        <dbReference type="ARBA" id="ARBA00022839"/>
    </source>
</evidence>
<keyword evidence="5" id="KW-0271">Exosome</keyword>
<dbReference type="GO" id="GO:0071037">
    <property type="term" value="P:nuclear polyadenylation-dependent snRNA catabolic process"/>
    <property type="evidence" value="ECO:0007669"/>
    <property type="project" value="TreeGrafter"/>
</dbReference>
<dbReference type="GO" id="GO:0071036">
    <property type="term" value="P:nuclear polyadenylation-dependent snoRNA catabolic process"/>
    <property type="evidence" value="ECO:0007669"/>
    <property type="project" value="TreeGrafter"/>
</dbReference>
<dbReference type="SMART" id="SM00341">
    <property type="entry name" value="HRDC"/>
    <property type="match status" value="1"/>
</dbReference>
<keyword evidence="3" id="KW-0540">Nuclease</keyword>
<organism evidence="12 13">
    <name type="scientific">Cladosporium halotolerans</name>
    <dbReference type="NCBI Taxonomy" id="1052096"/>
    <lineage>
        <taxon>Eukaryota</taxon>
        <taxon>Fungi</taxon>
        <taxon>Dikarya</taxon>
        <taxon>Ascomycota</taxon>
        <taxon>Pezizomycotina</taxon>
        <taxon>Dothideomycetes</taxon>
        <taxon>Dothideomycetidae</taxon>
        <taxon>Cladosporiales</taxon>
        <taxon>Cladosporiaceae</taxon>
        <taxon>Cladosporium</taxon>
    </lineage>
</organism>
<gene>
    <name evidence="12" type="ORF">WHR41_09586</name>
</gene>
<dbReference type="GO" id="GO:0003727">
    <property type="term" value="F:single-stranded RNA binding"/>
    <property type="evidence" value="ECO:0007669"/>
    <property type="project" value="TreeGrafter"/>
</dbReference>
<evidence type="ECO:0000256" key="2">
    <source>
        <dbReference type="ARBA" id="ARBA00022552"/>
    </source>
</evidence>
<sequence>MDDFARLQTSVQSALVDTTRSATALAAEDLPFHRTVDPSLSSALDTQNARLLSLASRLLGSATAHADNVRPTLRDIEDVESNWTRVVDVVDSLLERADTALDEFTGAVKRLSPREQTPVANKSSKASRTSAALRPQVIEKPQLTFEDKPFNQETQPFRPLLKSKPHASVALETQPSNSEKQFSHPYQLEIEQYKYPSTVYTHAEPISYHPFESTTATFVDTEEGLEEMLQELKKAKEIAIDLEHHDQRSYIGIVCLMQISTRDRDWIVDTLVPWRRKLQALNEVFADPTIVKVMHGAHMDMIWLQRDLGLYVVGLFDTHHASRALGYPGGSYAFLLQKFTGVQAQKQYQTADWRIRPLPQELVDYARSDTHYLMYIYDNIRNELIEKSDFSQPHHEKDKVHDVCQRSKEYALQRYEHPVYDAETGQGAGGWYKLVSRTSANLSKQEFAVFRAVHQWRDEVAREQDDSVNFVMPNHMIFTLARAMPSTRAELLGVAQPATQSIRLRADELVATIVKARTDGENGPELMEVLAKIDPVHFKKAMEKAAPQSAAGFEGVARYIQPGNAAAPTINVSSLLSSSLRSGLSMFWGGNNNSQQTRSMSTAPNIQLSVPMPPLNAEVFSETAASEAAQMTTPSAPESRTSPEPPAEEDQDDTFILKEQGRGKKRKHADPAPTSDALATQTDEVTIDPAAEKRQSRTQRKKAKKQAKADADVEAAAGDEEAAALDDEEPAFDYASAPSILNPPKKSIQELKAERKKVKDPYKKSMDAPKGQPRAQKERAGKSMTFKK</sequence>
<dbReference type="GO" id="GO:0000166">
    <property type="term" value="F:nucleotide binding"/>
    <property type="evidence" value="ECO:0007669"/>
    <property type="project" value="InterPro"/>
</dbReference>
<dbReference type="EMBL" id="JAAQHG020000230">
    <property type="protein sequence ID" value="KAL1581712.1"/>
    <property type="molecule type" value="Genomic_DNA"/>
</dbReference>
<dbReference type="GO" id="GO:0071044">
    <property type="term" value="P:histone mRNA catabolic process"/>
    <property type="evidence" value="ECO:0007669"/>
    <property type="project" value="TreeGrafter"/>
</dbReference>
<evidence type="ECO:0000256" key="7">
    <source>
        <dbReference type="ARBA" id="ARBA00023242"/>
    </source>
</evidence>
<dbReference type="Pfam" id="PF01612">
    <property type="entry name" value="DNA_pol_A_exo1"/>
    <property type="match status" value="1"/>
</dbReference>
<dbReference type="Pfam" id="PF00570">
    <property type="entry name" value="HRDC"/>
    <property type="match status" value="1"/>
</dbReference>
<evidence type="ECO:0000256" key="5">
    <source>
        <dbReference type="ARBA" id="ARBA00022835"/>
    </source>
</evidence>
<feature type="region of interest" description="Disordered" evidence="10">
    <location>
        <begin position="623"/>
        <end position="788"/>
    </location>
</feature>
<keyword evidence="6" id="KW-0269">Exonuclease</keyword>
<evidence type="ECO:0000256" key="1">
    <source>
        <dbReference type="ARBA" id="ARBA00004123"/>
    </source>
</evidence>
<feature type="compositionally biased region" description="Polar residues" evidence="10">
    <location>
        <begin position="629"/>
        <end position="642"/>
    </location>
</feature>
<feature type="domain" description="HRDC" evidence="11">
    <location>
        <begin position="443"/>
        <end position="523"/>
    </location>
</feature>
<evidence type="ECO:0000259" key="11">
    <source>
        <dbReference type="PROSITE" id="PS50967"/>
    </source>
</evidence>
<keyword evidence="9" id="KW-0175">Coiled coil</keyword>
<name>A0AB34K9B2_9PEZI</name>
<dbReference type="GO" id="GO:0005730">
    <property type="term" value="C:nucleolus"/>
    <property type="evidence" value="ECO:0007669"/>
    <property type="project" value="TreeGrafter"/>
</dbReference>
<dbReference type="FunFam" id="3.30.420.10:FF:000059">
    <property type="entry name" value="Exosome complex exonuclease Rrp6"/>
    <property type="match status" value="1"/>
</dbReference>
<keyword evidence="2" id="KW-0698">rRNA processing</keyword>
<evidence type="ECO:0000313" key="13">
    <source>
        <dbReference type="Proteomes" id="UP000803884"/>
    </source>
</evidence>
<comment type="caution">
    <text evidence="12">The sequence shown here is derived from an EMBL/GenBank/DDBJ whole genome shotgun (WGS) entry which is preliminary data.</text>
</comment>